<protein>
    <submittedName>
        <fullName evidence="2">Uncharacterized protein</fullName>
    </submittedName>
</protein>
<dbReference type="PROSITE" id="PS50143">
    <property type="entry name" value="BIR_REPEAT_2"/>
    <property type="match status" value="1"/>
</dbReference>
<dbReference type="PANTHER" id="PTHR10044:SF139">
    <property type="entry name" value="DEATH-ASSOCIATED INHIBITOR OF APOPTOSIS 2"/>
    <property type="match status" value="1"/>
</dbReference>
<dbReference type="Proteomes" id="UP001519460">
    <property type="component" value="Unassembled WGS sequence"/>
</dbReference>
<dbReference type="EMBL" id="JACVVK020000097">
    <property type="protein sequence ID" value="KAK7492975.1"/>
    <property type="molecule type" value="Genomic_DNA"/>
</dbReference>
<keyword evidence="3" id="KW-1185">Reference proteome</keyword>
<name>A0ABD0L0R6_9CAEN</name>
<dbReference type="Pfam" id="PF00653">
    <property type="entry name" value="BIR"/>
    <property type="match status" value="1"/>
</dbReference>
<comment type="caution">
    <text evidence="2">The sequence shown here is derived from an EMBL/GenBank/DDBJ whole genome shotgun (WGS) entry which is preliminary data.</text>
</comment>
<sequence>MAFRRATLLFCITTIVLGVNFDLNSDGNRYQTEMTRLILSEKSPPEPLLHSVPISSLLEEALSERNRPMYRSHVLPKLAWHRRTVVTELFLGFEGAERERPFTSGGRLMLFSSSSTSTLSTVYPSMMALHDGTVRKSQFRGCSRSTHQTKKTNTLEDVRPCLYKEQEEVFAEMHNSSNRHEIEMSCLSTCSLNLEMSTPGQRYSTVNATDTICTLEPHHNTVENSIILPSGQCKDRLRNTSIPDLDSKDSDTDSHYFCKTTNRSLSKICRLVRGCFTESSTSKLKKDFSIASLVFTFAISKSKVRHRLKQTLTAMFNGTSVRQLIQTAMKGQNHINEKWKSNFEDNTPLWKALSTFTPPPPVYRVVAPATSFLPEMGSSGKDNMAHLGCRLASLAALPPSCNVSRTRLAQAGFYYDSSKATRDGNNAHGVVCFSCGIAVARWEAGDNPMVVHRRLKPDCAHILSQGPDVFPSDPAPSVHGSGPSSISSLSTFSTDSSLSSLSSMSSWSSTSSISSDSSQASSILGRAGSQEGAQSSGYRLENNLFTITSTF</sequence>
<keyword evidence="1" id="KW-0732">Signal</keyword>
<evidence type="ECO:0000256" key="1">
    <source>
        <dbReference type="SAM" id="SignalP"/>
    </source>
</evidence>
<evidence type="ECO:0000313" key="3">
    <source>
        <dbReference type="Proteomes" id="UP001519460"/>
    </source>
</evidence>
<dbReference type="AlphaFoldDB" id="A0ABD0L0R6"/>
<dbReference type="SUPFAM" id="SSF57924">
    <property type="entry name" value="Inhibitor of apoptosis (IAP) repeat"/>
    <property type="match status" value="1"/>
</dbReference>
<dbReference type="CDD" id="cd00022">
    <property type="entry name" value="BIR"/>
    <property type="match status" value="1"/>
</dbReference>
<dbReference type="InterPro" id="IPR001370">
    <property type="entry name" value="BIR_rpt"/>
</dbReference>
<evidence type="ECO:0000313" key="2">
    <source>
        <dbReference type="EMBL" id="KAK7492975.1"/>
    </source>
</evidence>
<feature type="chain" id="PRO_5044849692" evidence="1">
    <location>
        <begin position="19"/>
        <end position="551"/>
    </location>
</feature>
<dbReference type="Gene3D" id="1.10.1170.10">
    <property type="entry name" value="Inhibitor Of Apoptosis Protein (2mihbC-IAP-1), Chain A"/>
    <property type="match status" value="1"/>
</dbReference>
<dbReference type="InterPro" id="IPR050784">
    <property type="entry name" value="IAP"/>
</dbReference>
<dbReference type="SMART" id="SM00238">
    <property type="entry name" value="BIR"/>
    <property type="match status" value="1"/>
</dbReference>
<proteinExistence type="predicted"/>
<organism evidence="2 3">
    <name type="scientific">Batillaria attramentaria</name>
    <dbReference type="NCBI Taxonomy" id="370345"/>
    <lineage>
        <taxon>Eukaryota</taxon>
        <taxon>Metazoa</taxon>
        <taxon>Spiralia</taxon>
        <taxon>Lophotrochozoa</taxon>
        <taxon>Mollusca</taxon>
        <taxon>Gastropoda</taxon>
        <taxon>Caenogastropoda</taxon>
        <taxon>Sorbeoconcha</taxon>
        <taxon>Cerithioidea</taxon>
        <taxon>Batillariidae</taxon>
        <taxon>Batillaria</taxon>
    </lineage>
</organism>
<feature type="signal peptide" evidence="1">
    <location>
        <begin position="1"/>
        <end position="18"/>
    </location>
</feature>
<dbReference type="PANTHER" id="PTHR10044">
    <property type="entry name" value="INHIBITOR OF APOPTOSIS"/>
    <property type="match status" value="1"/>
</dbReference>
<accession>A0ABD0L0R6</accession>
<gene>
    <name evidence="2" type="ORF">BaRGS_00015705</name>
</gene>
<reference evidence="2 3" key="1">
    <citation type="journal article" date="2023" name="Sci. Data">
        <title>Genome assembly of the Korean intertidal mud-creeper Batillaria attramentaria.</title>
        <authorList>
            <person name="Patra A.K."/>
            <person name="Ho P.T."/>
            <person name="Jun S."/>
            <person name="Lee S.J."/>
            <person name="Kim Y."/>
            <person name="Won Y.J."/>
        </authorList>
    </citation>
    <scope>NUCLEOTIDE SEQUENCE [LARGE SCALE GENOMIC DNA]</scope>
    <source>
        <strain evidence="2">Wonlab-2016</strain>
    </source>
</reference>